<dbReference type="PIR" id="S22567">
    <property type="entry name" value="S22567"/>
</dbReference>
<dbReference type="PIR" id="S16054">
    <property type="entry name" value="S16054"/>
</dbReference>
<organismHost>
    <name type="scientific">Streptomyces coelicolor</name>
    <dbReference type="NCBI Taxonomy" id="1902"/>
</organismHost>
<sequence length="100" mass="11548">MFPMRRYRVTQRSPEWRQELQRTEDGNPPVVRPWVIFDGAMKGYCALPDDGDPSTLMPLEWVTQHGAQAWLMRCYRTWGEVPLVGGGAVPYNVARERVGR</sequence>
<name>Q37983_BPPHC</name>
<gene>
    <name evidence="1" type="primary">ORF2</name>
</gene>
<evidence type="ECO:0000313" key="1">
    <source>
        <dbReference type="EMBL" id="CAA40352.1"/>
    </source>
</evidence>
<accession>Q37983</accession>
<organism evidence="1">
    <name type="scientific">Streptomyces phage phiC31</name>
    <name type="common">Bacteriophage phi-C31</name>
    <dbReference type="NCBI Taxonomy" id="10719"/>
    <lineage>
        <taxon>Viruses</taxon>
        <taxon>Duplodnaviria</taxon>
        <taxon>Heunggongvirae</taxon>
        <taxon>Uroviricota</taxon>
        <taxon>Caudoviricetes</taxon>
        <taxon>Colingsworthviridae</taxon>
        <taxon>Lomovskayavirus</taxon>
    </lineage>
</organism>
<proteinExistence type="predicted"/>
<reference evidence="1" key="1">
    <citation type="journal article" date="1991" name="Nucleic Acids Res.">
        <title>Structural analysis of the actinophage phi C31 attachment site.</title>
        <authorList>
            <person name="Rausch H."/>
            <person name="Lehmann M."/>
        </authorList>
    </citation>
    <scope>NUCLEOTIDE SEQUENCE</scope>
</reference>
<dbReference type="EMBL" id="X57036">
    <property type="protein sequence ID" value="CAA40352.1"/>
    <property type="molecule type" value="Genomic_DNA"/>
</dbReference>
<protein>
    <submittedName>
        <fullName evidence="1">ORF2 protein</fullName>
    </submittedName>
</protein>